<gene>
    <name evidence="2" type="ORF">B0W48_12080</name>
</gene>
<protein>
    <submittedName>
        <fullName evidence="2">Uncharacterized protein</fullName>
    </submittedName>
</protein>
<sequence>MLTLVLCLFLNSVLVMFFCVVVCSLAGLFVWRKTVASHPMQGVVILESNLFRFESDSLKIQGEINYKSRIIGNSVWLYIKGFSNNRWLIISANSVNEQSYTRLKRATLSAINRAADSK</sequence>
<dbReference type="EMBL" id="CP019628">
    <property type="protein sequence ID" value="AQQ00471.1"/>
    <property type="molecule type" value="Genomic_DNA"/>
</dbReference>
<dbReference type="KEGG" id="paln:B0W48_12080"/>
<evidence type="ECO:0000256" key="1">
    <source>
        <dbReference type="SAM" id="Phobius"/>
    </source>
</evidence>
<proteinExistence type="predicted"/>
<keyword evidence="1" id="KW-0472">Membrane</keyword>
<name>A0A1Q2GZL9_9GAMM</name>
<feature type="transmembrane region" description="Helical" evidence="1">
    <location>
        <begin position="12"/>
        <end position="31"/>
    </location>
</feature>
<keyword evidence="1" id="KW-0812">Transmembrane</keyword>
<dbReference type="AlphaFoldDB" id="A0A1Q2GZL9"/>
<keyword evidence="1" id="KW-1133">Transmembrane helix</keyword>
<dbReference type="STRING" id="247523.B0W48_12080"/>
<organism evidence="2 3">
    <name type="scientific">Pseudoalteromonas aliena</name>
    <dbReference type="NCBI Taxonomy" id="247523"/>
    <lineage>
        <taxon>Bacteria</taxon>
        <taxon>Pseudomonadati</taxon>
        <taxon>Pseudomonadota</taxon>
        <taxon>Gammaproteobacteria</taxon>
        <taxon>Alteromonadales</taxon>
        <taxon>Pseudoalteromonadaceae</taxon>
        <taxon>Pseudoalteromonas</taxon>
    </lineage>
</organism>
<dbReference type="Proteomes" id="UP000188243">
    <property type="component" value="Chromosome"/>
</dbReference>
<dbReference type="RefSeq" id="WP_077537159.1">
    <property type="nucleotide sequence ID" value="NZ_CANLYY010000018.1"/>
</dbReference>
<evidence type="ECO:0000313" key="2">
    <source>
        <dbReference type="EMBL" id="AQQ00471.1"/>
    </source>
</evidence>
<accession>A0A1Q2GZL9</accession>
<reference evidence="2 3" key="1">
    <citation type="submission" date="2017-02" db="EMBL/GenBank/DDBJ databases">
        <title>Complete genome sequence of the cold-active Pseudoalteromonas aliena strain EH1 isolated from Arctic seawater.</title>
        <authorList>
            <person name="Kim E."/>
            <person name="Heo E."/>
            <person name="Kim H."/>
            <person name="Kim D."/>
        </authorList>
    </citation>
    <scope>NUCLEOTIDE SEQUENCE [LARGE SCALE GENOMIC DNA]</scope>
    <source>
        <strain evidence="2 3">EH1</strain>
    </source>
</reference>
<evidence type="ECO:0000313" key="3">
    <source>
        <dbReference type="Proteomes" id="UP000188243"/>
    </source>
</evidence>